<dbReference type="Pfam" id="PF00293">
    <property type="entry name" value="NUDIX"/>
    <property type="match status" value="1"/>
</dbReference>
<dbReference type="RefSeq" id="WP_088824224.1">
    <property type="nucleotide sequence ID" value="NZ_FZLN01000004.1"/>
</dbReference>
<comment type="cofactor">
    <cofactor evidence="1 13">
        <name>Mg(2+)</name>
        <dbReference type="ChEBI" id="CHEBI:18420"/>
    </cofactor>
</comment>
<sequence length="204" mass="23656">MVKKRYTHEDIEILKRETLYKGFVHLEKVQLKYRLFDGDQYSAVVDREIVLRKQAAGVLVYNDEEQRFLLIEQFRVGAVDYLSQTPWHLEVVAGLLDGDESPEACLYRESVEETGCEIRDLKHLFTFFPSAGGSNEIFHLYTAQAELPKDGSIFGLEDEGENIKVHLFHYHELDDLFTQHALTNAPVIIALQWLQQHIKQLHAK</sequence>
<evidence type="ECO:0000313" key="15">
    <source>
        <dbReference type="EMBL" id="SNQ30052.1"/>
    </source>
</evidence>
<evidence type="ECO:0000256" key="12">
    <source>
        <dbReference type="ARBA" id="ARBA00049546"/>
    </source>
</evidence>
<evidence type="ECO:0000256" key="11">
    <source>
        <dbReference type="ARBA" id="ARBA00033056"/>
    </source>
</evidence>
<dbReference type="PROSITE" id="PS51462">
    <property type="entry name" value="NUDIX"/>
    <property type="match status" value="1"/>
</dbReference>
<evidence type="ECO:0000256" key="13">
    <source>
        <dbReference type="PIRSR" id="PIRSR604385-2"/>
    </source>
</evidence>
<evidence type="ECO:0000256" key="9">
    <source>
        <dbReference type="ARBA" id="ARBA00030162"/>
    </source>
</evidence>
<dbReference type="NCBIfam" id="TIGR00052">
    <property type="entry name" value="nudix-type nucleoside diphosphatase, YffH/AdpP family"/>
    <property type="match status" value="1"/>
</dbReference>
<feature type="binding site" evidence="13">
    <location>
        <position position="93"/>
    </location>
    <ligand>
        <name>Mg(2+)</name>
        <dbReference type="ChEBI" id="CHEBI:18420"/>
        <label>1</label>
    </ligand>
</feature>
<dbReference type="EC" id="3.6.1.13" evidence="3"/>
<dbReference type="AlphaFoldDB" id="A0A217EIB1"/>
<evidence type="ECO:0000256" key="1">
    <source>
        <dbReference type="ARBA" id="ARBA00001946"/>
    </source>
</evidence>
<dbReference type="GO" id="GO:0019693">
    <property type="term" value="P:ribose phosphate metabolic process"/>
    <property type="evidence" value="ECO:0007669"/>
    <property type="project" value="TreeGrafter"/>
</dbReference>
<dbReference type="Proteomes" id="UP000243463">
    <property type="component" value="Unassembled WGS sequence"/>
</dbReference>
<dbReference type="PANTHER" id="PTHR11839:SF5">
    <property type="entry name" value="ADP-RIBOSE PYROPHOSPHATASE"/>
    <property type="match status" value="1"/>
</dbReference>
<organism evidence="15 16">
    <name type="scientific">Acinetobacter apis</name>
    <dbReference type="NCBI Taxonomy" id="1229165"/>
    <lineage>
        <taxon>Bacteria</taxon>
        <taxon>Pseudomonadati</taxon>
        <taxon>Pseudomonadota</taxon>
        <taxon>Gammaproteobacteria</taxon>
        <taxon>Moraxellales</taxon>
        <taxon>Moraxellaceae</taxon>
        <taxon>Acinetobacter</taxon>
    </lineage>
</organism>
<dbReference type="GO" id="GO:0047631">
    <property type="term" value="F:ADP-ribose diphosphatase activity"/>
    <property type="evidence" value="ECO:0007669"/>
    <property type="project" value="UniProtKB-EC"/>
</dbReference>
<evidence type="ECO:0000256" key="8">
    <source>
        <dbReference type="ARBA" id="ARBA00025164"/>
    </source>
</evidence>
<dbReference type="EMBL" id="FZLN01000004">
    <property type="protein sequence ID" value="SNQ30052.1"/>
    <property type="molecule type" value="Genomic_DNA"/>
</dbReference>
<dbReference type="InterPro" id="IPR004385">
    <property type="entry name" value="NDP_pyrophosphatase"/>
</dbReference>
<dbReference type="GO" id="GO:0005829">
    <property type="term" value="C:cytosol"/>
    <property type="evidence" value="ECO:0007669"/>
    <property type="project" value="TreeGrafter"/>
</dbReference>
<dbReference type="SUPFAM" id="SSF55811">
    <property type="entry name" value="Nudix"/>
    <property type="match status" value="1"/>
</dbReference>
<evidence type="ECO:0000256" key="2">
    <source>
        <dbReference type="ARBA" id="ARBA00007482"/>
    </source>
</evidence>
<feature type="domain" description="Nudix hydrolase" evidence="14">
    <location>
        <begin position="51"/>
        <end position="195"/>
    </location>
</feature>
<reference evidence="16" key="1">
    <citation type="submission" date="2017-06" db="EMBL/GenBank/DDBJ databases">
        <authorList>
            <person name="Varghese N."/>
            <person name="Submissions S."/>
        </authorList>
    </citation>
    <scope>NUCLEOTIDE SEQUENCE [LARGE SCALE GENOMIC DNA]</scope>
    <source>
        <strain evidence="16">ANC 5114</strain>
    </source>
</reference>
<evidence type="ECO:0000256" key="7">
    <source>
        <dbReference type="ARBA" id="ARBA00022842"/>
    </source>
</evidence>
<comment type="catalytic activity">
    <reaction evidence="12">
        <text>ADP-D-ribose + H2O = D-ribose 5-phosphate + AMP + 2 H(+)</text>
        <dbReference type="Rhea" id="RHEA:10412"/>
        <dbReference type="ChEBI" id="CHEBI:15377"/>
        <dbReference type="ChEBI" id="CHEBI:15378"/>
        <dbReference type="ChEBI" id="CHEBI:57967"/>
        <dbReference type="ChEBI" id="CHEBI:78346"/>
        <dbReference type="ChEBI" id="CHEBI:456215"/>
        <dbReference type="EC" id="3.6.1.13"/>
    </reaction>
</comment>
<comment type="similarity">
    <text evidence="2">Belongs to the Nudix hydrolase family. NudF subfamily.</text>
</comment>
<evidence type="ECO:0000256" key="10">
    <source>
        <dbReference type="ARBA" id="ARBA00030308"/>
    </source>
</evidence>
<keyword evidence="5 13" id="KW-0479">Metal-binding</keyword>
<dbReference type="GO" id="GO:0046872">
    <property type="term" value="F:metal ion binding"/>
    <property type="evidence" value="ECO:0007669"/>
    <property type="project" value="UniProtKB-KW"/>
</dbReference>
<proteinExistence type="inferred from homology"/>
<dbReference type="InterPro" id="IPR000086">
    <property type="entry name" value="NUDIX_hydrolase_dom"/>
</dbReference>
<feature type="binding site" evidence="13">
    <location>
        <position position="109"/>
    </location>
    <ligand>
        <name>Mg(2+)</name>
        <dbReference type="ChEBI" id="CHEBI:18420"/>
        <label>1</label>
    </ligand>
</feature>
<keyword evidence="7 13" id="KW-0460">Magnesium</keyword>
<dbReference type="PANTHER" id="PTHR11839">
    <property type="entry name" value="UDP/ADP-SUGAR PYROPHOSPHATASE"/>
    <property type="match status" value="1"/>
</dbReference>
<accession>A0A217EIB1</accession>
<name>A0A217EIB1_9GAMM</name>
<evidence type="ECO:0000256" key="6">
    <source>
        <dbReference type="ARBA" id="ARBA00022801"/>
    </source>
</evidence>
<dbReference type="Gene3D" id="3.90.79.10">
    <property type="entry name" value="Nucleoside Triphosphate Pyrophosphohydrolase"/>
    <property type="match status" value="1"/>
</dbReference>
<protein>
    <recommendedName>
        <fullName evidence="4">ADP-ribose pyrophosphatase</fullName>
        <ecNumber evidence="3">3.6.1.13</ecNumber>
    </recommendedName>
    <alternativeName>
        <fullName evidence="9">ADP-ribose diphosphatase</fullName>
    </alternativeName>
    <alternativeName>
        <fullName evidence="11">ADP-ribose phosphohydrolase</fullName>
    </alternativeName>
    <alternativeName>
        <fullName evidence="10">Adenosine diphosphoribose pyrophosphatase</fullName>
    </alternativeName>
</protein>
<keyword evidence="16" id="KW-1185">Reference proteome</keyword>
<evidence type="ECO:0000313" key="16">
    <source>
        <dbReference type="Proteomes" id="UP000243463"/>
    </source>
</evidence>
<feature type="binding site" evidence="13">
    <location>
        <position position="113"/>
    </location>
    <ligand>
        <name>Mg(2+)</name>
        <dbReference type="ChEBI" id="CHEBI:18420"/>
        <label>1</label>
    </ligand>
</feature>
<feature type="binding site" evidence="13">
    <location>
        <position position="161"/>
    </location>
    <ligand>
        <name>Mg(2+)</name>
        <dbReference type="ChEBI" id="CHEBI:18420"/>
        <label>1</label>
    </ligand>
</feature>
<dbReference type="InterPro" id="IPR015797">
    <property type="entry name" value="NUDIX_hydrolase-like_dom_sf"/>
</dbReference>
<dbReference type="OrthoDB" id="5292471at2"/>
<dbReference type="GO" id="GO:0019144">
    <property type="term" value="F:ADP-sugar diphosphatase activity"/>
    <property type="evidence" value="ECO:0007669"/>
    <property type="project" value="TreeGrafter"/>
</dbReference>
<evidence type="ECO:0000256" key="5">
    <source>
        <dbReference type="ARBA" id="ARBA00022723"/>
    </source>
</evidence>
<gene>
    <name evidence="15" type="ORF">SAMN05444584_2032</name>
</gene>
<evidence type="ECO:0000256" key="3">
    <source>
        <dbReference type="ARBA" id="ARBA00012453"/>
    </source>
</evidence>
<dbReference type="PROSITE" id="PS00893">
    <property type="entry name" value="NUDIX_BOX"/>
    <property type="match status" value="1"/>
</dbReference>
<evidence type="ECO:0000259" key="14">
    <source>
        <dbReference type="PROSITE" id="PS51462"/>
    </source>
</evidence>
<dbReference type="GO" id="GO:0006753">
    <property type="term" value="P:nucleoside phosphate metabolic process"/>
    <property type="evidence" value="ECO:0007669"/>
    <property type="project" value="TreeGrafter"/>
</dbReference>
<comment type="function">
    <text evidence="8">Acts on ADP-mannose and ADP-glucose as well as ADP-ribose. Prevents glycogen biosynthesis. The reaction catalyzed by this enzyme is a limiting step of the gluconeogenic process.</text>
</comment>
<keyword evidence="6" id="KW-0378">Hydrolase</keyword>
<evidence type="ECO:0000256" key="4">
    <source>
        <dbReference type="ARBA" id="ARBA00013297"/>
    </source>
</evidence>
<dbReference type="InterPro" id="IPR020084">
    <property type="entry name" value="NUDIX_hydrolase_CS"/>
</dbReference>